<comment type="caution">
    <text evidence="3">The sequence shown here is derived from an EMBL/GenBank/DDBJ whole genome shotgun (WGS) entry which is preliminary data.</text>
</comment>
<feature type="transmembrane region" description="Helical" evidence="1">
    <location>
        <begin position="86"/>
        <end position="104"/>
    </location>
</feature>
<feature type="transmembrane region" description="Helical" evidence="1">
    <location>
        <begin position="12"/>
        <end position="32"/>
    </location>
</feature>
<protein>
    <submittedName>
        <fullName evidence="3">Tripartite tricarboxylate transporter TctB family protein</fullName>
    </submittedName>
</protein>
<evidence type="ECO:0000259" key="2">
    <source>
        <dbReference type="Pfam" id="PF07331"/>
    </source>
</evidence>
<feature type="domain" description="DUF1468" evidence="2">
    <location>
        <begin position="17"/>
        <end position="152"/>
    </location>
</feature>
<name>A0A5B0DYQ9_9HYPH</name>
<feature type="transmembrane region" description="Helical" evidence="1">
    <location>
        <begin position="44"/>
        <end position="65"/>
    </location>
</feature>
<dbReference type="RefSeq" id="WP_149296556.1">
    <property type="nucleotide sequence ID" value="NZ_VTWH01000001.1"/>
</dbReference>
<keyword evidence="4" id="KW-1185">Reference proteome</keyword>
<keyword evidence="1" id="KW-0812">Transmembrane</keyword>
<dbReference type="InterPro" id="IPR009936">
    <property type="entry name" value="DUF1468"/>
</dbReference>
<evidence type="ECO:0000313" key="4">
    <source>
        <dbReference type="Proteomes" id="UP000324738"/>
    </source>
</evidence>
<gene>
    <name evidence="3" type="ORF">FPY71_00435</name>
</gene>
<dbReference type="EMBL" id="VTWH01000001">
    <property type="protein sequence ID" value="KAA0971643.1"/>
    <property type="molecule type" value="Genomic_DNA"/>
</dbReference>
<proteinExistence type="predicted"/>
<keyword evidence="1" id="KW-0472">Membrane</keyword>
<sequence>MTDKPRLRVPHLYACVLVALLLVGAVLIQQGLKLQYYSRLGPGAGFFPIWIGGLLVVLCVIGLIVNFRDLREGPPVYASDASPWRMVAMLASLGLLWWCIELFGFRLSVFAYMLIAPLLITRVSFLAIIPTAVLASFGAAYVFETWLYVRLPPAQIPALAALGL</sequence>
<evidence type="ECO:0000256" key="1">
    <source>
        <dbReference type="SAM" id="Phobius"/>
    </source>
</evidence>
<dbReference type="AlphaFoldDB" id="A0A5B0DYQ9"/>
<reference evidence="3 4" key="1">
    <citation type="submission" date="2019-08" db="EMBL/GenBank/DDBJ databases">
        <title>Aureimonas fodiniaquatilis sp. nov., isolated from a coal mine wastewater.</title>
        <authorList>
            <person name="Kim W."/>
        </authorList>
    </citation>
    <scope>NUCLEOTIDE SEQUENCE [LARGE SCALE GENOMIC DNA]</scope>
    <source>
        <strain evidence="3 4">CAU 1482</strain>
    </source>
</reference>
<dbReference type="Pfam" id="PF07331">
    <property type="entry name" value="TctB"/>
    <property type="match status" value="1"/>
</dbReference>
<organism evidence="3 4">
    <name type="scientific">Aureimonas fodinaquatilis</name>
    <dbReference type="NCBI Taxonomy" id="2565783"/>
    <lineage>
        <taxon>Bacteria</taxon>
        <taxon>Pseudomonadati</taxon>
        <taxon>Pseudomonadota</taxon>
        <taxon>Alphaproteobacteria</taxon>
        <taxon>Hyphomicrobiales</taxon>
        <taxon>Aurantimonadaceae</taxon>
        <taxon>Aureimonas</taxon>
    </lineage>
</organism>
<keyword evidence="1" id="KW-1133">Transmembrane helix</keyword>
<evidence type="ECO:0000313" key="3">
    <source>
        <dbReference type="EMBL" id="KAA0971643.1"/>
    </source>
</evidence>
<accession>A0A5B0DYQ9</accession>
<dbReference type="Proteomes" id="UP000324738">
    <property type="component" value="Unassembled WGS sequence"/>
</dbReference>
<feature type="transmembrane region" description="Helical" evidence="1">
    <location>
        <begin position="110"/>
        <end position="143"/>
    </location>
</feature>